<evidence type="ECO:0000256" key="2">
    <source>
        <dbReference type="ARBA" id="ARBA00023239"/>
    </source>
</evidence>
<dbReference type="InterPro" id="IPR026956">
    <property type="entry name" value="D-ser_dehydrat-like_dom"/>
</dbReference>
<dbReference type="SMART" id="SM01119">
    <property type="entry name" value="D-ser_dehydrat"/>
    <property type="match status" value="1"/>
</dbReference>
<dbReference type="Proteomes" id="UP000184041">
    <property type="component" value="Unassembled WGS sequence"/>
</dbReference>
<organism evidence="4 5">
    <name type="scientific">Fodinibius roseus</name>
    <dbReference type="NCBI Taxonomy" id="1194090"/>
    <lineage>
        <taxon>Bacteria</taxon>
        <taxon>Pseudomonadati</taxon>
        <taxon>Balneolota</taxon>
        <taxon>Balneolia</taxon>
        <taxon>Balneolales</taxon>
        <taxon>Balneolaceae</taxon>
        <taxon>Fodinibius</taxon>
    </lineage>
</organism>
<keyword evidence="2" id="KW-0456">Lyase</keyword>
<protein>
    <submittedName>
        <fullName evidence="4">D-serine deaminase, pyridoxal phosphate-dependent</fullName>
    </submittedName>
</protein>
<proteinExistence type="inferred from homology"/>
<evidence type="ECO:0000256" key="1">
    <source>
        <dbReference type="ARBA" id="ARBA00005323"/>
    </source>
</evidence>
<dbReference type="Gene3D" id="3.20.20.10">
    <property type="entry name" value="Alanine racemase"/>
    <property type="match status" value="1"/>
</dbReference>
<dbReference type="GO" id="GO:0008721">
    <property type="term" value="F:D-serine ammonia-lyase activity"/>
    <property type="evidence" value="ECO:0007669"/>
    <property type="project" value="TreeGrafter"/>
</dbReference>
<dbReference type="PANTHER" id="PTHR28004">
    <property type="entry name" value="ZGC:162816-RELATED"/>
    <property type="match status" value="1"/>
</dbReference>
<feature type="domain" description="D-serine dehydratase-like" evidence="3">
    <location>
        <begin position="253"/>
        <end position="359"/>
    </location>
</feature>
<dbReference type="InterPro" id="IPR051466">
    <property type="entry name" value="D-amino_acid_metab_enzyme"/>
</dbReference>
<reference evidence="4 5" key="1">
    <citation type="submission" date="2016-11" db="EMBL/GenBank/DDBJ databases">
        <authorList>
            <person name="Jaros S."/>
            <person name="Januszkiewicz K."/>
            <person name="Wedrychowicz H."/>
        </authorList>
    </citation>
    <scope>NUCLEOTIDE SEQUENCE [LARGE SCALE GENOMIC DNA]</scope>
    <source>
        <strain evidence="4 5">DSM 21986</strain>
    </source>
</reference>
<dbReference type="GO" id="GO:0036088">
    <property type="term" value="P:D-serine catabolic process"/>
    <property type="evidence" value="ECO:0007669"/>
    <property type="project" value="TreeGrafter"/>
</dbReference>
<dbReference type="RefSeq" id="WP_073065287.1">
    <property type="nucleotide sequence ID" value="NZ_FQUS01000014.1"/>
</dbReference>
<dbReference type="OrthoDB" id="9788869at2"/>
<evidence type="ECO:0000259" key="3">
    <source>
        <dbReference type="SMART" id="SM01119"/>
    </source>
</evidence>
<dbReference type="InterPro" id="IPR029066">
    <property type="entry name" value="PLP-binding_barrel"/>
</dbReference>
<sequence length="368" mass="40610">MNYAPPTQPTLLLNEAICRANIQRMAQKAHQHDLQFKPHMKTHQSAEIGEWLRDYGTEAITVSSVSMASYFARHGWHDITIAFPCNLRETESINALAGNVSLTLLVNSLSTARTLQRQLVHHVEVYIELDTGAGRTGLPPSDVTDITPLVDYLTDEDTNMLQWKGFYSHPGHSYDARTNKEIHAVHQSVLDQINSLQNELRSVYGDFEVCIGDTPCCSAGTDFRGIDAVSPGNFVFYDLMQARIGSCSVSDIATAVVCPVVDRYADRNQLAIYGGAIHFSKESLTENGSTHYGQAATTNGQAWSVPDPDTCLARLSQEHGIVQCSPQTFERFSIGDLISILPVHSCLTAHLLGRFQLVSNGKRIEQFG</sequence>
<dbReference type="STRING" id="1194090.SAMN05443144_11472"/>
<evidence type="ECO:0000313" key="5">
    <source>
        <dbReference type="Proteomes" id="UP000184041"/>
    </source>
</evidence>
<evidence type="ECO:0000313" key="4">
    <source>
        <dbReference type="EMBL" id="SHF86908.1"/>
    </source>
</evidence>
<name>A0A1M5F6A0_9BACT</name>
<dbReference type="EMBL" id="FQUS01000014">
    <property type="protein sequence ID" value="SHF86908.1"/>
    <property type="molecule type" value="Genomic_DNA"/>
</dbReference>
<keyword evidence="5" id="KW-1185">Reference proteome</keyword>
<dbReference type="InterPro" id="IPR042208">
    <property type="entry name" value="D-ser_dehydrat-like_sf"/>
</dbReference>
<dbReference type="Gene3D" id="2.40.37.20">
    <property type="entry name" value="D-serine dehydratase-like domain"/>
    <property type="match status" value="1"/>
</dbReference>
<dbReference type="InterPro" id="IPR001608">
    <property type="entry name" value="Ala_racemase_N"/>
</dbReference>
<dbReference type="PANTHER" id="PTHR28004:SF2">
    <property type="entry name" value="D-SERINE DEHYDRATASE"/>
    <property type="match status" value="1"/>
</dbReference>
<accession>A0A1M5F6A0</accession>
<dbReference type="Pfam" id="PF14031">
    <property type="entry name" value="D-ser_dehydrat"/>
    <property type="match status" value="1"/>
</dbReference>
<dbReference type="AlphaFoldDB" id="A0A1M5F6A0"/>
<gene>
    <name evidence="4" type="ORF">SAMN05443144_11472</name>
</gene>
<comment type="similarity">
    <text evidence="1">Belongs to the DSD1 family.</text>
</comment>
<dbReference type="Pfam" id="PF01168">
    <property type="entry name" value="Ala_racemase_N"/>
    <property type="match status" value="1"/>
</dbReference>
<dbReference type="SUPFAM" id="SSF51419">
    <property type="entry name" value="PLP-binding barrel"/>
    <property type="match status" value="1"/>
</dbReference>